<gene>
    <name evidence="1" type="ORF">OKIOD_LOCUS11405</name>
</gene>
<dbReference type="Proteomes" id="UP001158576">
    <property type="component" value="Chromosome 1"/>
</dbReference>
<evidence type="ECO:0000313" key="2">
    <source>
        <dbReference type="Proteomes" id="UP001158576"/>
    </source>
</evidence>
<name>A0ABN7SVL6_OIKDI</name>
<keyword evidence="2" id="KW-1185">Reference proteome</keyword>
<accession>A0ABN7SVL6</accession>
<organism evidence="1 2">
    <name type="scientific">Oikopleura dioica</name>
    <name type="common">Tunicate</name>
    <dbReference type="NCBI Taxonomy" id="34765"/>
    <lineage>
        <taxon>Eukaryota</taxon>
        <taxon>Metazoa</taxon>
        <taxon>Chordata</taxon>
        <taxon>Tunicata</taxon>
        <taxon>Appendicularia</taxon>
        <taxon>Copelata</taxon>
        <taxon>Oikopleuridae</taxon>
        <taxon>Oikopleura</taxon>
    </lineage>
</organism>
<sequence length="137" mass="15121">MSLCFSPEELLVQRLNSGSYRVCDKDQNKSLTTQEAFSCSEAYFRSIGREAIPIYKEGSSNKDLTTGGLAGDLNGDGEYTRKEWELVNHTLTWKITKAMLSIILDCDVAEITESTMLKGTGLSQSAKITSGRILRGE</sequence>
<proteinExistence type="predicted"/>
<evidence type="ECO:0000313" key="1">
    <source>
        <dbReference type="EMBL" id="CAG5106009.1"/>
    </source>
</evidence>
<protein>
    <submittedName>
        <fullName evidence="1">Oidioi.mRNA.OKI2018_I69.chr1.g2640.t1.cds</fullName>
    </submittedName>
</protein>
<dbReference type="EMBL" id="OU015566">
    <property type="protein sequence ID" value="CAG5106009.1"/>
    <property type="molecule type" value="Genomic_DNA"/>
</dbReference>
<reference evidence="1 2" key="1">
    <citation type="submission" date="2021-04" db="EMBL/GenBank/DDBJ databases">
        <authorList>
            <person name="Bliznina A."/>
        </authorList>
    </citation>
    <scope>NUCLEOTIDE SEQUENCE [LARGE SCALE GENOMIC DNA]</scope>
</reference>